<feature type="domain" description="Up-regulated in Daf-2" evidence="1">
    <location>
        <begin position="4"/>
        <end position="183"/>
    </location>
</feature>
<dbReference type="PANTHER" id="PTHR31557:SF0">
    <property type="entry name" value="5C820-RELATED"/>
    <property type="match status" value="1"/>
</dbReference>
<keyword evidence="3" id="KW-1185">Reference proteome</keyword>
<dbReference type="OrthoDB" id="5785880at2759"/>
<protein>
    <recommendedName>
        <fullName evidence="1">Up-regulated in Daf-2 domain-containing protein</fullName>
    </recommendedName>
</protein>
<dbReference type="Proteomes" id="UP000078237">
    <property type="component" value="Unassembled WGS sequence"/>
</dbReference>
<evidence type="ECO:0000313" key="2">
    <source>
        <dbReference type="EMBL" id="KXX80942.1"/>
    </source>
</evidence>
<dbReference type="AlphaFoldDB" id="A0A175WBL3"/>
<gene>
    <name evidence="2" type="ORF">MMYC01_203918</name>
</gene>
<dbReference type="Pfam" id="PF18457">
    <property type="entry name" value="PUD1_2"/>
    <property type="match status" value="1"/>
</dbReference>
<name>A0A175WBL3_9PEZI</name>
<dbReference type="InterPro" id="IPR041157">
    <property type="entry name" value="PUD1/2"/>
</dbReference>
<reference evidence="2 3" key="1">
    <citation type="journal article" date="2016" name="Genome Announc.">
        <title>Genome Sequence of Madurella mycetomatis mm55, Isolated from a Human Mycetoma Case in Sudan.</title>
        <authorList>
            <person name="Smit S."/>
            <person name="Derks M.F."/>
            <person name="Bervoets S."/>
            <person name="Fahal A."/>
            <person name="van Leeuwen W."/>
            <person name="van Belkum A."/>
            <person name="van de Sande W.W."/>
        </authorList>
    </citation>
    <scope>NUCLEOTIDE SEQUENCE [LARGE SCALE GENOMIC DNA]</scope>
    <source>
        <strain evidence="3">mm55</strain>
    </source>
</reference>
<sequence length="189" mass="20894">MATTKRTARVAIRNNQPQPILAVGVKHKYSSVYQHEGEWGIVKPGELTDKTLTVEYNTGLFTTGVDWWGVSWYSEDMKTLYYSNPQNFRGVIENIEKITTPVLVTAGWVASDLANAGATRHSLAHVATIVAGSTTAVLFNSEDTVGLKRHMLVEEDEDELTEIIINEDNTITFKSRSGISETVTATKSM</sequence>
<dbReference type="VEuPathDB" id="FungiDB:MMYC01_203918"/>
<dbReference type="EMBL" id="LCTW02000046">
    <property type="protein sequence ID" value="KXX80942.1"/>
    <property type="molecule type" value="Genomic_DNA"/>
</dbReference>
<proteinExistence type="predicted"/>
<accession>A0A175WBL3</accession>
<dbReference type="Gene3D" id="2.60.40.3820">
    <property type="match status" value="1"/>
</dbReference>
<comment type="caution">
    <text evidence="2">The sequence shown here is derived from an EMBL/GenBank/DDBJ whole genome shotgun (WGS) entry which is preliminary data.</text>
</comment>
<organism evidence="2 3">
    <name type="scientific">Madurella mycetomatis</name>
    <dbReference type="NCBI Taxonomy" id="100816"/>
    <lineage>
        <taxon>Eukaryota</taxon>
        <taxon>Fungi</taxon>
        <taxon>Dikarya</taxon>
        <taxon>Ascomycota</taxon>
        <taxon>Pezizomycotina</taxon>
        <taxon>Sordariomycetes</taxon>
        <taxon>Sordariomycetidae</taxon>
        <taxon>Sordariales</taxon>
        <taxon>Sordariales incertae sedis</taxon>
        <taxon>Madurella</taxon>
    </lineage>
</organism>
<dbReference type="PANTHER" id="PTHR31557">
    <property type="entry name" value="5C820-RELATED-RELATED"/>
    <property type="match status" value="1"/>
</dbReference>
<evidence type="ECO:0000313" key="3">
    <source>
        <dbReference type="Proteomes" id="UP000078237"/>
    </source>
</evidence>
<evidence type="ECO:0000259" key="1">
    <source>
        <dbReference type="Pfam" id="PF18457"/>
    </source>
</evidence>